<dbReference type="STRING" id="698758.AXY_16530"/>
<keyword evidence="3" id="KW-1185">Reference proteome</keyword>
<dbReference type="GO" id="GO:0017057">
    <property type="term" value="F:6-phosphogluconolactonase activity"/>
    <property type="evidence" value="ECO:0007669"/>
    <property type="project" value="UniProtKB-EC"/>
</dbReference>
<dbReference type="Proteomes" id="UP000006294">
    <property type="component" value="Chromosome"/>
</dbReference>
<evidence type="ECO:0000313" key="2">
    <source>
        <dbReference type="EMBL" id="BAM47785.1"/>
    </source>
</evidence>
<dbReference type="PANTHER" id="PTHR30344">
    <property type="entry name" value="6-PHOSPHOGLUCONOLACTONASE-RELATED"/>
    <property type="match status" value="1"/>
</dbReference>
<dbReference type="RefSeq" id="WP_015010378.1">
    <property type="nucleotide sequence ID" value="NC_018704.1"/>
</dbReference>
<comment type="similarity">
    <text evidence="1">Belongs to the cycloisomerase 2 family.</text>
</comment>
<keyword evidence="2" id="KW-0378">Hydrolase</keyword>
<dbReference type="AlphaFoldDB" id="K0IZ08"/>
<proteinExistence type="inferred from homology"/>
<dbReference type="GO" id="GO:0005829">
    <property type="term" value="C:cytosol"/>
    <property type="evidence" value="ECO:0007669"/>
    <property type="project" value="TreeGrafter"/>
</dbReference>
<dbReference type="InterPro" id="IPR015943">
    <property type="entry name" value="WD40/YVTN_repeat-like_dom_sf"/>
</dbReference>
<gene>
    <name evidence="2" type="primary">pgl</name>
    <name evidence="2" type="ordered locus">AXY_16530</name>
</gene>
<accession>K0IZ08</accession>
<dbReference type="SUPFAM" id="SSF51004">
    <property type="entry name" value="C-terminal (heme d1) domain of cytochrome cd1-nitrite reductase"/>
    <property type="match status" value="1"/>
</dbReference>
<dbReference type="FunFam" id="2.130.10.10:FF:000306">
    <property type="entry name" value="3-carboxymuconate cyclase"/>
    <property type="match status" value="1"/>
</dbReference>
<reference evidence="2 3" key="1">
    <citation type="submission" date="2011-01" db="EMBL/GenBank/DDBJ databases">
        <title>Whole genome sequence of Amphibacillus xylinus NBRC 15112.</title>
        <authorList>
            <person name="Nakazawa H."/>
            <person name="Katano Y."/>
            <person name="Nakamura S."/>
            <person name="Sasagawa M."/>
            <person name="Fukada J."/>
            <person name="Arai T."/>
            <person name="Sasakura N."/>
            <person name="Mochizuki D."/>
            <person name="Hosoyama A."/>
            <person name="Harada K."/>
            <person name="Horikawa H."/>
            <person name="Kato Y."/>
            <person name="Harada T."/>
            <person name="Sasaki K."/>
            <person name="Sekiguchi M."/>
            <person name="Hodoyama M."/>
            <person name="Nishiko R."/>
            <person name="Narita H."/>
            <person name="Hanamaki A."/>
            <person name="Hata C."/>
            <person name="Konno Y."/>
            <person name="Niimura Y."/>
            <person name="Yamazaki S."/>
            <person name="Fujita N."/>
        </authorList>
    </citation>
    <scope>NUCLEOTIDE SEQUENCE [LARGE SCALE GENOMIC DNA]</scope>
    <source>
        <strain evidence="3">ATCC 51415 / DSM 6626 / JCM 7361 / LMG 17667 / NBRC 15112 / Ep01</strain>
    </source>
</reference>
<dbReference type="EMBL" id="AP012050">
    <property type="protein sequence ID" value="BAM47785.1"/>
    <property type="molecule type" value="Genomic_DNA"/>
</dbReference>
<protein>
    <submittedName>
        <fullName evidence="2">Putative 6-phosphogluconolactonase</fullName>
        <ecNumber evidence="2">3.1.1.31</ecNumber>
    </submittedName>
</protein>
<dbReference type="Gene3D" id="2.130.10.10">
    <property type="entry name" value="YVTN repeat-like/Quinoprotein amine dehydrogenase"/>
    <property type="match status" value="1"/>
</dbReference>
<dbReference type="KEGG" id="axl:AXY_16530"/>
<name>K0IZ08_AMPXN</name>
<evidence type="ECO:0000313" key="3">
    <source>
        <dbReference type="Proteomes" id="UP000006294"/>
    </source>
</evidence>
<dbReference type="OrthoDB" id="9790815at2"/>
<dbReference type="eggNOG" id="COG2706">
    <property type="taxonomic scope" value="Bacteria"/>
</dbReference>
<dbReference type="InterPro" id="IPR019405">
    <property type="entry name" value="Lactonase_7-beta_prop"/>
</dbReference>
<dbReference type="PATRIC" id="fig|698758.3.peg.1649"/>
<dbReference type="EC" id="3.1.1.31" evidence="2"/>
<dbReference type="HOGENOM" id="CLU_038716_3_0_9"/>
<dbReference type="InterPro" id="IPR011048">
    <property type="entry name" value="Haem_d1_sf"/>
</dbReference>
<organism evidence="2 3">
    <name type="scientific">Amphibacillus xylanus (strain ATCC 51415 / DSM 6626 / JCM 7361 / LMG 17667 / NBRC 15112 / Ep01)</name>
    <dbReference type="NCBI Taxonomy" id="698758"/>
    <lineage>
        <taxon>Bacteria</taxon>
        <taxon>Bacillati</taxon>
        <taxon>Bacillota</taxon>
        <taxon>Bacilli</taxon>
        <taxon>Bacillales</taxon>
        <taxon>Bacillaceae</taxon>
        <taxon>Amphibacillus</taxon>
    </lineage>
</organism>
<dbReference type="PANTHER" id="PTHR30344:SF1">
    <property type="entry name" value="6-PHOSPHOGLUCONOLACTONASE"/>
    <property type="match status" value="1"/>
</dbReference>
<evidence type="ECO:0000256" key="1">
    <source>
        <dbReference type="ARBA" id="ARBA00005564"/>
    </source>
</evidence>
<sequence>MTNVITGYLGSYTKEESKGVYRFTFDTEQAKIVEVTPVAELSNPTYVTVSANNKYLYAVTQEGDQGGITAFSIDQATKELTKLNSLTEAGSPPCHVSVNQNQSIVVTANYHTKQIISYLTNPDGSLKEVADIAIHEGSGPHERQEKPHMHYAGFSPDQKYVFAVDLGSDEITTYAIDQIGKLQKKHVLKTPAGSGPRHLAFAANGEYAYVMTELSSEVLTLKYDQADGSFELLQQLKAIPDSFNEVNDGSAIHVTSDGKFVYVGNRGHNSIAIFKVNQDTHLLEFVDWTSTEGDWPRDFVLTPDEKFLIASNQKSGTLTVFERELETGKLTLKQANVKAPEVVCVKFMN</sequence>
<dbReference type="InterPro" id="IPR050282">
    <property type="entry name" value="Cycloisomerase_2"/>
</dbReference>
<dbReference type="Pfam" id="PF10282">
    <property type="entry name" value="Lactonase"/>
    <property type="match status" value="1"/>
</dbReference>